<reference evidence="1" key="2">
    <citation type="journal article" date="2015" name="Fish Shellfish Immunol.">
        <title>Early steps in the European eel (Anguilla anguilla)-Vibrio vulnificus interaction in the gills: Role of the RtxA13 toxin.</title>
        <authorList>
            <person name="Callol A."/>
            <person name="Pajuelo D."/>
            <person name="Ebbesson L."/>
            <person name="Teles M."/>
            <person name="MacKenzie S."/>
            <person name="Amaro C."/>
        </authorList>
    </citation>
    <scope>NUCLEOTIDE SEQUENCE</scope>
</reference>
<protein>
    <submittedName>
        <fullName evidence="1">Uncharacterized protein</fullName>
    </submittedName>
</protein>
<proteinExistence type="predicted"/>
<dbReference type="AlphaFoldDB" id="A0A0E9QDI6"/>
<sequence length="32" mass="3578">MSSYTEKLLNLRTELSKSLQESPSTKPSHVSV</sequence>
<evidence type="ECO:0000313" key="1">
    <source>
        <dbReference type="EMBL" id="JAH14926.1"/>
    </source>
</evidence>
<reference evidence="1" key="1">
    <citation type="submission" date="2014-11" db="EMBL/GenBank/DDBJ databases">
        <authorList>
            <person name="Amaro Gonzalez C."/>
        </authorList>
    </citation>
    <scope>NUCLEOTIDE SEQUENCE</scope>
</reference>
<dbReference type="EMBL" id="GBXM01093651">
    <property type="protein sequence ID" value="JAH14926.1"/>
    <property type="molecule type" value="Transcribed_RNA"/>
</dbReference>
<name>A0A0E9QDI6_ANGAN</name>
<organism evidence="1">
    <name type="scientific">Anguilla anguilla</name>
    <name type="common">European freshwater eel</name>
    <name type="synonym">Muraena anguilla</name>
    <dbReference type="NCBI Taxonomy" id="7936"/>
    <lineage>
        <taxon>Eukaryota</taxon>
        <taxon>Metazoa</taxon>
        <taxon>Chordata</taxon>
        <taxon>Craniata</taxon>
        <taxon>Vertebrata</taxon>
        <taxon>Euteleostomi</taxon>
        <taxon>Actinopterygii</taxon>
        <taxon>Neopterygii</taxon>
        <taxon>Teleostei</taxon>
        <taxon>Anguilliformes</taxon>
        <taxon>Anguillidae</taxon>
        <taxon>Anguilla</taxon>
    </lineage>
</organism>
<accession>A0A0E9QDI6</accession>